<dbReference type="EMBL" id="CAXKWB010013054">
    <property type="protein sequence ID" value="CAL4106420.1"/>
    <property type="molecule type" value="Genomic_DNA"/>
</dbReference>
<feature type="non-terminal residue" evidence="2">
    <location>
        <position position="1"/>
    </location>
</feature>
<keyword evidence="1" id="KW-0812">Transmembrane</keyword>
<evidence type="ECO:0008006" key="4">
    <source>
        <dbReference type="Google" id="ProtNLM"/>
    </source>
</evidence>
<feature type="non-terminal residue" evidence="2">
    <location>
        <position position="112"/>
    </location>
</feature>
<gene>
    <name evidence="2" type="ORF">MNOR_LOCUS18332</name>
</gene>
<keyword evidence="1" id="KW-0472">Membrane</keyword>
<comment type="caution">
    <text evidence="2">The sequence shown here is derived from an EMBL/GenBank/DDBJ whole genome shotgun (WGS) entry which is preliminary data.</text>
</comment>
<evidence type="ECO:0000313" key="2">
    <source>
        <dbReference type="EMBL" id="CAL4106420.1"/>
    </source>
</evidence>
<keyword evidence="3" id="KW-1185">Reference proteome</keyword>
<feature type="transmembrane region" description="Helical" evidence="1">
    <location>
        <begin position="6"/>
        <end position="24"/>
    </location>
</feature>
<protein>
    <recommendedName>
        <fullName evidence="4">Ferritin-like diiron domain-containing protein</fullName>
    </recommendedName>
</protein>
<accession>A0AAV2QXZ8</accession>
<evidence type="ECO:0000313" key="3">
    <source>
        <dbReference type="Proteomes" id="UP001497623"/>
    </source>
</evidence>
<proteinExistence type="predicted"/>
<name>A0AAV2QXZ8_MEGNR</name>
<keyword evidence="1" id="KW-1133">Transmembrane helix</keyword>
<reference evidence="2 3" key="1">
    <citation type="submission" date="2024-05" db="EMBL/GenBank/DDBJ databases">
        <authorList>
            <person name="Wallberg A."/>
        </authorList>
    </citation>
    <scope>NUCLEOTIDE SEQUENCE [LARGE SCALE GENOMIC DNA]</scope>
</reference>
<dbReference type="AlphaFoldDB" id="A0AAV2QXZ8"/>
<evidence type="ECO:0000256" key="1">
    <source>
        <dbReference type="SAM" id="Phobius"/>
    </source>
</evidence>
<sequence length="112" mass="11712">GGCNDAFSGFGFLAFLLALLDLILELQADADMGGGTGRRRREASTADGGVINPWESSVVQEAGVACYSMYRGYLNALAVEDDSPDCAKRFLCEAAEEAAQAGQLGKMIANVA</sequence>
<dbReference type="Proteomes" id="UP001497623">
    <property type="component" value="Unassembled WGS sequence"/>
</dbReference>
<organism evidence="2 3">
    <name type="scientific">Meganyctiphanes norvegica</name>
    <name type="common">Northern krill</name>
    <name type="synonym">Thysanopoda norvegica</name>
    <dbReference type="NCBI Taxonomy" id="48144"/>
    <lineage>
        <taxon>Eukaryota</taxon>
        <taxon>Metazoa</taxon>
        <taxon>Ecdysozoa</taxon>
        <taxon>Arthropoda</taxon>
        <taxon>Crustacea</taxon>
        <taxon>Multicrustacea</taxon>
        <taxon>Malacostraca</taxon>
        <taxon>Eumalacostraca</taxon>
        <taxon>Eucarida</taxon>
        <taxon>Euphausiacea</taxon>
        <taxon>Euphausiidae</taxon>
        <taxon>Meganyctiphanes</taxon>
    </lineage>
</organism>